<keyword evidence="2" id="KW-1185">Reference proteome</keyword>
<dbReference type="Gene3D" id="1.25.40.10">
    <property type="entry name" value="Tetratricopeptide repeat domain"/>
    <property type="match status" value="1"/>
</dbReference>
<comment type="caution">
    <text evidence="1">The sequence shown here is derived from an EMBL/GenBank/DDBJ whole genome shotgun (WGS) entry which is preliminary data.</text>
</comment>
<evidence type="ECO:0000313" key="1">
    <source>
        <dbReference type="EMBL" id="TNV74922.1"/>
    </source>
</evidence>
<dbReference type="AlphaFoldDB" id="A0A8J8NH48"/>
<dbReference type="EMBL" id="RRYP01016548">
    <property type="protein sequence ID" value="TNV74922.1"/>
    <property type="molecule type" value="Genomic_DNA"/>
</dbReference>
<evidence type="ECO:0000313" key="2">
    <source>
        <dbReference type="Proteomes" id="UP000785679"/>
    </source>
</evidence>
<proteinExistence type="predicted"/>
<accession>A0A8J8NH48</accession>
<reference evidence="1" key="1">
    <citation type="submission" date="2019-06" db="EMBL/GenBank/DDBJ databases">
        <authorList>
            <person name="Zheng W."/>
        </authorList>
    </citation>
    <scope>NUCLEOTIDE SEQUENCE</scope>
    <source>
        <strain evidence="1">QDHG01</strain>
    </source>
</reference>
<protein>
    <recommendedName>
        <fullName evidence="3">Tetratricopeptide repeat protein</fullName>
    </recommendedName>
</protein>
<gene>
    <name evidence="1" type="ORF">FGO68_gene16258</name>
</gene>
<dbReference type="InterPro" id="IPR011990">
    <property type="entry name" value="TPR-like_helical_dom_sf"/>
</dbReference>
<evidence type="ECO:0008006" key="3">
    <source>
        <dbReference type="Google" id="ProtNLM"/>
    </source>
</evidence>
<dbReference type="Proteomes" id="UP000785679">
    <property type="component" value="Unassembled WGS sequence"/>
</dbReference>
<sequence length="71" mass="8610">MIKQSRRFNIQLINLNVHLQYLFYQVQIIIFKGDTLFMKQQYDEAIIEYQKAANLNIRYCINIGNKINELR</sequence>
<name>A0A8J8NH48_HALGN</name>
<organism evidence="1 2">
    <name type="scientific">Halteria grandinella</name>
    <dbReference type="NCBI Taxonomy" id="5974"/>
    <lineage>
        <taxon>Eukaryota</taxon>
        <taxon>Sar</taxon>
        <taxon>Alveolata</taxon>
        <taxon>Ciliophora</taxon>
        <taxon>Intramacronucleata</taxon>
        <taxon>Spirotrichea</taxon>
        <taxon>Stichotrichia</taxon>
        <taxon>Sporadotrichida</taxon>
        <taxon>Halteriidae</taxon>
        <taxon>Halteria</taxon>
    </lineage>
</organism>